<sequence length="266" mass="28701">MECARISKWIGPGLVLAALVTWPSFVRAERITSGGLSIDIDPGGSGVCVVLPAVRYDAENCAGINVAGERKKFATWQGSQPVALMHVSDGDSRHHVLVLHYHDRKPEFDKDSARELARVMRENARTVEWKVAALTPDSQLDPTEARIQGVQITSFEVTPALAADDPRRGWSYTLVFAAATDQGVYAFFFAGAPENAAAVSALASRSLATLRAKPAPPPPQKAPSLAYQLGRAVGVLAVFGLFAFVLVRVLLNKSKAKSHYEPEARP</sequence>
<evidence type="ECO:0000313" key="2">
    <source>
        <dbReference type="EMBL" id="WXB00021.1"/>
    </source>
</evidence>
<reference evidence="2 3" key="1">
    <citation type="submission" date="2021-12" db="EMBL/GenBank/DDBJ databases">
        <title>Discovery of the Pendulisporaceae a myxobacterial family with distinct sporulation behavior and unique specialized metabolism.</title>
        <authorList>
            <person name="Garcia R."/>
            <person name="Popoff A."/>
            <person name="Bader C.D."/>
            <person name="Loehr J."/>
            <person name="Walesch S."/>
            <person name="Walt C."/>
            <person name="Boldt J."/>
            <person name="Bunk B."/>
            <person name="Haeckl F.J.F.P.J."/>
            <person name="Gunesch A.P."/>
            <person name="Birkelbach J."/>
            <person name="Nuebel U."/>
            <person name="Pietschmann T."/>
            <person name="Bach T."/>
            <person name="Mueller R."/>
        </authorList>
    </citation>
    <scope>NUCLEOTIDE SEQUENCE [LARGE SCALE GENOMIC DNA]</scope>
    <source>
        <strain evidence="2 3">MSr12523</strain>
    </source>
</reference>
<dbReference type="Proteomes" id="UP001379533">
    <property type="component" value="Chromosome"/>
</dbReference>
<name>A0ABZ2KMX5_9BACT</name>
<keyword evidence="1" id="KW-0812">Transmembrane</keyword>
<proteinExistence type="predicted"/>
<evidence type="ECO:0000256" key="1">
    <source>
        <dbReference type="SAM" id="Phobius"/>
    </source>
</evidence>
<evidence type="ECO:0000313" key="3">
    <source>
        <dbReference type="Proteomes" id="UP001379533"/>
    </source>
</evidence>
<feature type="transmembrane region" description="Helical" evidence="1">
    <location>
        <begin position="229"/>
        <end position="251"/>
    </location>
</feature>
<protein>
    <submittedName>
        <fullName evidence="2">Uncharacterized protein</fullName>
    </submittedName>
</protein>
<keyword evidence="1" id="KW-0472">Membrane</keyword>
<dbReference type="RefSeq" id="WP_394850662.1">
    <property type="nucleotide sequence ID" value="NZ_CP089982.1"/>
</dbReference>
<accession>A0ABZ2KMX5</accession>
<gene>
    <name evidence="2" type="ORF">LZC95_24795</name>
</gene>
<keyword evidence="1" id="KW-1133">Transmembrane helix</keyword>
<keyword evidence="3" id="KW-1185">Reference proteome</keyword>
<dbReference type="EMBL" id="CP089982">
    <property type="protein sequence ID" value="WXB00021.1"/>
    <property type="molecule type" value="Genomic_DNA"/>
</dbReference>
<organism evidence="2 3">
    <name type="scientific">Pendulispora brunnea</name>
    <dbReference type="NCBI Taxonomy" id="2905690"/>
    <lineage>
        <taxon>Bacteria</taxon>
        <taxon>Pseudomonadati</taxon>
        <taxon>Myxococcota</taxon>
        <taxon>Myxococcia</taxon>
        <taxon>Myxococcales</taxon>
        <taxon>Sorangiineae</taxon>
        <taxon>Pendulisporaceae</taxon>
        <taxon>Pendulispora</taxon>
    </lineage>
</organism>